<dbReference type="InterPro" id="IPR012851">
    <property type="entry name" value="Spore_coat_CotF-like"/>
</dbReference>
<keyword evidence="5" id="KW-1185">Reference proteome</keyword>
<dbReference type="PANTHER" id="PTHR39183">
    <property type="entry name" value="SPORE COAT PROTEIN F-LIKE PROTEIN YHCQ"/>
    <property type="match status" value="1"/>
</dbReference>
<keyword evidence="4" id="KW-0946">Virion</keyword>
<reference evidence="4 5" key="1">
    <citation type="submission" date="2024-11" db="EMBL/GenBank/DDBJ databases">
        <title>Identification and Characterization of a Novel Fosfomycin Bacillithiol Transferase FosB8 in Paenibacillus illinoisensis.</title>
        <authorList>
            <person name="Lu W."/>
        </authorList>
    </citation>
    <scope>NUCLEOTIDE SEQUENCE [LARGE SCALE GENOMIC DNA]</scope>
    <source>
        <strain evidence="4 5">WP77</strain>
    </source>
</reference>
<comment type="similarity">
    <text evidence="3">Belongs to the CotF family.</text>
</comment>
<organism evidence="4 5">
    <name type="scientific">Paenibacillus illinoisensis</name>
    <dbReference type="NCBI Taxonomy" id="59845"/>
    <lineage>
        <taxon>Bacteria</taxon>
        <taxon>Bacillati</taxon>
        <taxon>Bacillota</taxon>
        <taxon>Bacilli</taxon>
        <taxon>Bacillales</taxon>
        <taxon>Paenibacillaceae</taxon>
        <taxon>Paenibacillus</taxon>
    </lineage>
</organism>
<sequence length="99" mass="11255">MNPIIEHLMGVQSLTDQVIAMDFLITSKSAVRNYAMAVTDAGTPEIKAVLIRQLDEAILAHERIVTYMLERGWYHPWDTKQQLQFNMQNVDTALGLPLN</sequence>
<evidence type="ECO:0000313" key="5">
    <source>
        <dbReference type="Proteomes" id="UP001618531"/>
    </source>
</evidence>
<dbReference type="EMBL" id="JBIYSL010000001">
    <property type="protein sequence ID" value="MFK0521607.1"/>
    <property type="molecule type" value="Genomic_DNA"/>
</dbReference>
<dbReference type="Pfam" id="PF07875">
    <property type="entry name" value="Coat_F"/>
    <property type="match status" value="1"/>
</dbReference>
<evidence type="ECO:0000256" key="2">
    <source>
        <dbReference type="ARBA" id="ARBA00024325"/>
    </source>
</evidence>
<dbReference type="Gene3D" id="1.20.1260.10">
    <property type="match status" value="1"/>
</dbReference>
<keyword evidence="1" id="KW-0749">Sporulation</keyword>
<evidence type="ECO:0000256" key="3">
    <source>
        <dbReference type="ARBA" id="ARBA00024344"/>
    </source>
</evidence>
<comment type="caution">
    <text evidence="4">The sequence shown here is derived from an EMBL/GenBank/DDBJ whole genome shotgun (WGS) entry which is preliminary data.</text>
</comment>
<dbReference type="Proteomes" id="UP001618531">
    <property type="component" value="Unassembled WGS sequence"/>
</dbReference>
<gene>
    <name evidence="4" type="ORF">ACINKY_05290</name>
</gene>
<proteinExistence type="inferred from homology"/>
<evidence type="ECO:0000256" key="1">
    <source>
        <dbReference type="ARBA" id="ARBA00022969"/>
    </source>
</evidence>
<dbReference type="PANTHER" id="PTHR39183:SF1">
    <property type="entry name" value="SPORE COAT PROTEIN F-LIKE PROTEIN YHCQ"/>
    <property type="match status" value="1"/>
</dbReference>
<dbReference type="InterPro" id="IPR012347">
    <property type="entry name" value="Ferritin-like"/>
</dbReference>
<protein>
    <submittedName>
        <fullName evidence="4">Spore coat protein</fullName>
    </submittedName>
</protein>
<keyword evidence="4" id="KW-0167">Capsid protein</keyword>
<dbReference type="RefSeq" id="WP_402871879.1">
    <property type="nucleotide sequence ID" value="NZ_JBIYSL010000001.1"/>
</dbReference>
<comment type="subcellular location">
    <subcellularLocation>
        <location evidence="2">Spore coat</location>
    </subcellularLocation>
</comment>
<evidence type="ECO:0000313" key="4">
    <source>
        <dbReference type="EMBL" id="MFK0521607.1"/>
    </source>
</evidence>
<name>A0ABW8HPM2_9BACL</name>
<accession>A0ABW8HPM2</accession>